<dbReference type="InterPro" id="IPR045748">
    <property type="entry name" value="DcaP"/>
</dbReference>
<evidence type="ECO:0000313" key="3">
    <source>
        <dbReference type="Proteomes" id="UP000664904"/>
    </source>
</evidence>
<gene>
    <name evidence="2" type="ORF">J5O05_10475</name>
</gene>
<sequence>MLATKQPRLALTQCQFALLALVHTPVLAASDFSIPISVSGMLKADAIYDLSGLRGDRADYLATQAGSDSPYSRFHMRESRLKVQWQDAQHNVSGVIEGDFFANGTHSSSSIERIANGDTGRLRHAYLSGNQWLIGQTWSNFVDVRSFPETLDFSNDTGQAFVRQTQIRYSQPWQQFILSASLENPESDVINESGVQTYSSDTLPDATLRLLQQHSKGHWSVQVVLRQLSVTQNQQTHDVFGGGAAVSGRWYFGETTHLRWHFTCGKGLGRYLQEASGYAATFDGQTLNALTSKGGYLALQHHWFPTLRSNVSIGALKIDLPTSLQDNQRLNTLLSSHINTIWKSSNVLEFGLEWSWFERAQYAQPTVTQHLHGSRLQASMKYQF</sequence>
<dbReference type="Pfam" id="PF19577">
    <property type="entry name" value="DcaP"/>
    <property type="match status" value="1"/>
</dbReference>
<dbReference type="RefSeq" id="WP_208842019.1">
    <property type="nucleotide sequence ID" value="NZ_CP072133.1"/>
</dbReference>
<dbReference type="EMBL" id="CP072133">
    <property type="protein sequence ID" value="QTH70424.1"/>
    <property type="molecule type" value="Genomic_DNA"/>
</dbReference>
<dbReference type="AlphaFoldDB" id="A0A975DF46"/>
<proteinExistence type="predicted"/>
<reference evidence="2" key="1">
    <citation type="submission" date="2021-03" db="EMBL/GenBank/DDBJ databases">
        <title>Complete Genome of Pseudoalteromonas xiamenensis STKMTI.2, a new potential marine bacterium producing anti-Vibrio compounds.</title>
        <authorList>
            <person name="Handayani D.P."/>
            <person name="Isnansetyo A."/>
            <person name="Istiqomah I."/>
            <person name="Jumina J."/>
        </authorList>
    </citation>
    <scope>NUCLEOTIDE SEQUENCE</scope>
    <source>
        <strain evidence="2">STKMTI.2</strain>
    </source>
</reference>
<evidence type="ECO:0000313" key="2">
    <source>
        <dbReference type="EMBL" id="QTH70424.1"/>
    </source>
</evidence>
<feature type="signal peptide" evidence="1">
    <location>
        <begin position="1"/>
        <end position="28"/>
    </location>
</feature>
<keyword evidence="3" id="KW-1185">Reference proteome</keyword>
<evidence type="ECO:0000256" key="1">
    <source>
        <dbReference type="SAM" id="SignalP"/>
    </source>
</evidence>
<dbReference type="Proteomes" id="UP000664904">
    <property type="component" value="Chromosome"/>
</dbReference>
<dbReference type="KEGG" id="pxi:J5O05_10475"/>
<accession>A0A975DF46</accession>
<name>A0A975DF46_9GAMM</name>
<protein>
    <recommendedName>
        <fullName evidence="4">Porin</fullName>
    </recommendedName>
</protein>
<dbReference type="SUPFAM" id="SSF56935">
    <property type="entry name" value="Porins"/>
    <property type="match status" value="1"/>
</dbReference>
<evidence type="ECO:0008006" key="4">
    <source>
        <dbReference type="Google" id="ProtNLM"/>
    </source>
</evidence>
<keyword evidence="1" id="KW-0732">Signal</keyword>
<organism evidence="2 3">
    <name type="scientific">Pseudoalteromonas xiamenensis</name>
    <dbReference type="NCBI Taxonomy" id="882626"/>
    <lineage>
        <taxon>Bacteria</taxon>
        <taxon>Pseudomonadati</taxon>
        <taxon>Pseudomonadota</taxon>
        <taxon>Gammaproteobacteria</taxon>
        <taxon>Alteromonadales</taxon>
        <taxon>Pseudoalteromonadaceae</taxon>
        <taxon>Pseudoalteromonas</taxon>
    </lineage>
</organism>
<feature type="chain" id="PRO_5038122558" description="Porin" evidence="1">
    <location>
        <begin position="29"/>
        <end position="384"/>
    </location>
</feature>